<name>A0AAD7Z7K0_DIPPU</name>
<evidence type="ECO:0000256" key="1">
    <source>
        <dbReference type="SAM" id="Phobius"/>
    </source>
</evidence>
<keyword evidence="1" id="KW-0472">Membrane</keyword>
<keyword evidence="1" id="KW-0812">Transmembrane</keyword>
<protein>
    <submittedName>
        <fullName evidence="2">Uncharacterized protein</fullName>
    </submittedName>
</protein>
<proteinExistence type="predicted"/>
<feature type="transmembrane region" description="Helical" evidence="1">
    <location>
        <begin position="6"/>
        <end position="29"/>
    </location>
</feature>
<dbReference type="AlphaFoldDB" id="A0AAD7Z7K0"/>
<keyword evidence="1" id="KW-1133">Transmembrane helix</keyword>
<gene>
    <name evidence="2" type="ORF">L9F63_007748</name>
</gene>
<feature type="non-terminal residue" evidence="2">
    <location>
        <position position="1"/>
    </location>
</feature>
<reference evidence="2" key="1">
    <citation type="journal article" date="2023" name="IScience">
        <title>Live-bearing cockroach genome reveals convergent evolutionary mechanisms linked to viviparity in insects and beyond.</title>
        <authorList>
            <person name="Fouks B."/>
            <person name="Harrison M.C."/>
            <person name="Mikhailova A.A."/>
            <person name="Marchal E."/>
            <person name="English S."/>
            <person name="Carruthers M."/>
            <person name="Jennings E.C."/>
            <person name="Chiamaka E.L."/>
            <person name="Frigard R.A."/>
            <person name="Pippel M."/>
            <person name="Attardo G.M."/>
            <person name="Benoit J.B."/>
            <person name="Bornberg-Bauer E."/>
            <person name="Tobe S.S."/>
        </authorList>
    </citation>
    <scope>NUCLEOTIDE SEQUENCE</scope>
    <source>
        <strain evidence="2">Stay&amp;Tobe</strain>
    </source>
</reference>
<dbReference type="EMBL" id="JASPKZ010010240">
    <property type="protein sequence ID" value="KAJ9575087.1"/>
    <property type="molecule type" value="Genomic_DNA"/>
</dbReference>
<reference evidence="2" key="2">
    <citation type="submission" date="2023-05" db="EMBL/GenBank/DDBJ databases">
        <authorList>
            <person name="Fouks B."/>
        </authorList>
    </citation>
    <scope>NUCLEOTIDE SEQUENCE</scope>
    <source>
        <strain evidence="2">Stay&amp;Tobe</strain>
        <tissue evidence="2">Testes</tissue>
    </source>
</reference>
<feature type="non-terminal residue" evidence="2">
    <location>
        <position position="101"/>
    </location>
</feature>
<sequence>YTLCLFLVTVVTFVVMIGNSPTLFSYLRIHLKKADFERFSLPSCDDFFTSDVSLDSTFIQARSHAPSHWIAGVSANKEYRRYYPYSLRTVLYNMSLKEYRD</sequence>
<evidence type="ECO:0000313" key="3">
    <source>
        <dbReference type="Proteomes" id="UP001233999"/>
    </source>
</evidence>
<organism evidence="2 3">
    <name type="scientific">Diploptera punctata</name>
    <name type="common">Pacific beetle cockroach</name>
    <dbReference type="NCBI Taxonomy" id="6984"/>
    <lineage>
        <taxon>Eukaryota</taxon>
        <taxon>Metazoa</taxon>
        <taxon>Ecdysozoa</taxon>
        <taxon>Arthropoda</taxon>
        <taxon>Hexapoda</taxon>
        <taxon>Insecta</taxon>
        <taxon>Pterygota</taxon>
        <taxon>Neoptera</taxon>
        <taxon>Polyneoptera</taxon>
        <taxon>Dictyoptera</taxon>
        <taxon>Blattodea</taxon>
        <taxon>Blaberoidea</taxon>
        <taxon>Blaberidae</taxon>
        <taxon>Diplopterinae</taxon>
        <taxon>Diploptera</taxon>
    </lineage>
</organism>
<keyword evidence="3" id="KW-1185">Reference proteome</keyword>
<comment type="caution">
    <text evidence="2">The sequence shown here is derived from an EMBL/GenBank/DDBJ whole genome shotgun (WGS) entry which is preliminary data.</text>
</comment>
<dbReference type="Proteomes" id="UP001233999">
    <property type="component" value="Unassembled WGS sequence"/>
</dbReference>
<accession>A0AAD7Z7K0</accession>
<evidence type="ECO:0000313" key="2">
    <source>
        <dbReference type="EMBL" id="KAJ9575087.1"/>
    </source>
</evidence>